<proteinExistence type="predicted"/>
<protein>
    <submittedName>
        <fullName evidence="1">Uncharacterized protein</fullName>
    </submittedName>
</protein>
<reference evidence="1" key="2">
    <citation type="journal article" date="2015" name="Fish Shellfish Immunol.">
        <title>Early steps in the European eel (Anguilla anguilla)-Vibrio vulnificus interaction in the gills: Role of the RtxA13 toxin.</title>
        <authorList>
            <person name="Callol A."/>
            <person name="Pajuelo D."/>
            <person name="Ebbesson L."/>
            <person name="Teles M."/>
            <person name="MacKenzie S."/>
            <person name="Amaro C."/>
        </authorList>
    </citation>
    <scope>NUCLEOTIDE SEQUENCE</scope>
</reference>
<dbReference type="EMBL" id="GBXM01101613">
    <property type="protein sequence ID" value="JAH06964.1"/>
    <property type="molecule type" value="Transcribed_RNA"/>
</dbReference>
<dbReference type="AlphaFoldDB" id="A0A0E9PR30"/>
<sequence length="35" mass="3725">MKGASAVSVTPLSSSDGQICKGDFHSFKKSIRIIE</sequence>
<reference evidence="1" key="1">
    <citation type="submission" date="2014-11" db="EMBL/GenBank/DDBJ databases">
        <authorList>
            <person name="Amaro Gonzalez C."/>
        </authorList>
    </citation>
    <scope>NUCLEOTIDE SEQUENCE</scope>
</reference>
<accession>A0A0E9PR30</accession>
<evidence type="ECO:0000313" key="1">
    <source>
        <dbReference type="EMBL" id="JAH06964.1"/>
    </source>
</evidence>
<organism evidence="1">
    <name type="scientific">Anguilla anguilla</name>
    <name type="common">European freshwater eel</name>
    <name type="synonym">Muraena anguilla</name>
    <dbReference type="NCBI Taxonomy" id="7936"/>
    <lineage>
        <taxon>Eukaryota</taxon>
        <taxon>Metazoa</taxon>
        <taxon>Chordata</taxon>
        <taxon>Craniata</taxon>
        <taxon>Vertebrata</taxon>
        <taxon>Euteleostomi</taxon>
        <taxon>Actinopterygii</taxon>
        <taxon>Neopterygii</taxon>
        <taxon>Teleostei</taxon>
        <taxon>Anguilliformes</taxon>
        <taxon>Anguillidae</taxon>
        <taxon>Anguilla</taxon>
    </lineage>
</organism>
<name>A0A0E9PR30_ANGAN</name>